<proteinExistence type="predicted"/>
<keyword evidence="1" id="KW-1133">Transmembrane helix</keyword>
<feature type="transmembrane region" description="Helical" evidence="1">
    <location>
        <begin position="44"/>
        <end position="64"/>
    </location>
</feature>
<feature type="transmembrane region" description="Helical" evidence="1">
    <location>
        <begin position="382"/>
        <end position="404"/>
    </location>
</feature>
<dbReference type="PANTHER" id="PTHR23518:SF2">
    <property type="entry name" value="MAJOR FACILITATOR SUPERFAMILY TRANSPORTER"/>
    <property type="match status" value="1"/>
</dbReference>
<dbReference type="STRING" id="543526.Htur_2136"/>
<reference evidence="3 4" key="1">
    <citation type="journal article" date="2010" name="Stand. Genomic Sci.">
        <title>Complete genome sequence of Haloterrigena turkmenica type strain (4k).</title>
        <authorList>
            <person name="Saunders E."/>
            <person name="Tindall B.J."/>
            <person name="Fahnrich R."/>
            <person name="Lapidus A."/>
            <person name="Copeland A."/>
            <person name="Del Rio T.G."/>
            <person name="Lucas S."/>
            <person name="Chen F."/>
            <person name="Tice H."/>
            <person name="Cheng J.F."/>
            <person name="Han C."/>
            <person name="Detter J.C."/>
            <person name="Bruce D."/>
            <person name="Goodwin L."/>
            <person name="Chain P."/>
            <person name="Pitluck S."/>
            <person name="Pati A."/>
            <person name="Ivanova N."/>
            <person name="Mavromatis K."/>
            <person name="Chen A."/>
            <person name="Palaniappan K."/>
            <person name="Land M."/>
            <person name="Hauser L."/>
            <person name="Chang Y.J."/>
            <person name="Jeffries C.D."/>
            <person name="Brettin T."/>
            <person name="Rohde M."/>
            <person name="Goker M."/>
            <person name="Bristow J."/>
            <person name="Eisen J.A."/>
            <person name="Markowitz V."/>
            <person name="Hugenholtz P."/>
            <person name="Klenk H.P."/>
            <person name="Kyrpides N.C."/>
        </authorList>
    </citation>
    <scope>NUCLEOTIDE SEQUENCE [LARGE SCALE GENOMIC DNA]</scope>
    <source>
        <strain evidence="4">ATCC 51198 / DSM 5511 / JCM 9101 / NCIMB 13204 / VKM B-1734 / 4k</strain>
    </source>
</reference>
<feature type="transmembrane region" description="Helical" evidence="1">
    <location>
        <begin position="286"/>
        <end position="308"/>
    </location>
</feature>
<dbReference type="InterPro" id="IPR020846">
    <property type="entry name" value="MFS_dom"/>
</dbReference>
<feature type="transmembrane region" description="Helical" evidence="1">
    <location>
        <begin position="171"/>
        <end position="193"/>
    </location>
</feature>
<feature type="transmembrane region" description="Helical" evidence="1">
    <location>
        <begin position="100"/>
        <end position="124"/>
    </location>
</feature>
<keyword evidence="4" id="KW-1185">Reference proteome</keyword>
<dbReference type="GO" id="GO:0022857">
    <property type="term" value="F:transmembrane transporter activity"/>
    <property type="evidence" value="ECO:0007669"/>
    <property type="project" value="InterPro"/>
</dbReference>
<dbReference type="KEGG" id="htu:Htur_2136"/>
<accession>D2RTR8</accession>
<evidence type="ECO:0000313" key="3">
    <source>
        <dbReference type="EMBL" id="ADB61019.1"/>
    </source>
</evidence>
<dbReference type="PANTHER" id="PTHR23518">
    <property type="entry name" value="C-METHYLTRANSFERASE"/>
    <property type="match status" value="1"/>
</dbReference>
<dbReference type="EMBL" id="CP001860">
    <property type="protein sequence ID" value="ADB61019.1"/>
    <property type="molecule type" value="Genomic_DNA"/>
</dbReference>
<keyword evidence="1" id="KW-0812">Transmembrane</keyword>
<protein>
    <submittedName>
        <fullName evidence="3">Major facilitator superfamily MFS_1</fullName>
    </submittedName>
</protein>
<dbReference type="SUPFAM" id="SSF103473">
    <property type="entry name" value="MFS general substrate transporter"/>
    <property type="match status" value="1"/>
</dbReference>
<dbReference type="PROSITE" id="PS50850">
    <property type="entry name" value="MFS"/>
    <property type="match status" value="1"/>
</dbReference>
<dbReference type="eggNOG" id="arCOG00131">
    <property type="taxonomic scope" value="Archaea"/>
</dbReference>
<organism evidence="3 4">
    <name type="scientific">Haloterrigena turkmenica (strain ATCC 51198 / DSM 5511 / JCM 9101 / NCIMB 13204 / VKM B-1734 / 4k)</name>
    <name type="common">Halococcus turkmenicus</name>
    <dbReference type="NCBI Taxonomy" id="543526"/>
    <lineage>
        <taxon>Archaea</taxon>
        <taxon>Methanobacteriati</taxon>
        <taxon>Methanobacteriota</taxon>
        <taxon>Stenosarchaea group</taxon>
        <taxon>Halobacteria</taxon>
        <taxon>Halobacteriales</taxon>
        <taxon>Natrialbaceae</taxon>
        <taxon>Haloterrigena</taxon>
    </lineage>
</organism>
<dbReference type="InterPro" id="IPR011701">
    <property type="entry name" value="MFS"/>
</dbReference>
<evidence type="ECO:0000256" key="1">
    <source>
        <dbReference type="SAM" id="Phobius"/>
    </source>
</evidence>
<feature type="transmembrane region" description="Helical" evidence="1">
    <location>
        <begin position="410"/>
        <end position="431"/>
    </location>
</feature>
<feature type="transmembrane region" description="Helical" evidence="1">
    <location>
        <begin position="14"/>
        <end position="38"/>
    </location>
</feature>
<dbReference type="Pfam" id="PF07690">
    <property type="entry name" value="MFS_1"/>
    <property type="match status" value="1"/>
</dbReference>
<evidence type="ECO:0000259" key="2">
    <source>
        <dbReference type="PROSITE" id="PS50850"/>
    </source>
</evidence>
<dbReference type="AlphaFoldDB" id="D2RTR8"/>
<keyword evidence="1" id="KW-0472">Membrane</keyword>
<dbReference type="Proteomes" id="UP000001903">
    <property type="component" value="Chromosome"/>
</dbReference>
<evidence type="ECO:0000313" key="4">
    <source>
        <dbReference type="Proteomes" id="UP000001903"/>
    </source>
</evidence>
<feature type="transmembrane region" description="Helical" evidence="1">
    <location>
        <begin position="250"/>
        <end position="274"/>
    </location>
</feature>
<feature type="transmembrane region" description="Helical" evidence="1">
    <location>
        <begin position="145"/>
        <end position="165"/>
    </location>
</feature>
<feature type="domain" description="Major facilitator superfamily (MFS) profile" evidence="2">
    <location>
        <begin position="1"/>
        <end position="434"/>
    </location>
</feature>
<sequence length="444" mass="45210">MRVRSSVADMSDRWLYAWALGSAAFGGASLIVPLYVVSLGGDPVTLGVLAAVAAFVGVPGALAFGGIADRTGKRRGLVVGALALVAAMLAVVPLTRSIPVMIAANAVVWFASAAVLPILTLLAVADAPDNQWSARIARLNTYQGVGWALGLLAGAVWTAGATRILEVRTAQQGFLLACAGCAAVSVLAAARLLPPDPGRSAEPDPRKLRQAIRRAGRFNVRGVTFPFSPARVDPRGLHPRRLAHRFTPALTLYFGAILLVFAGSAAFFAPLPVFLGDAGYGSDGVFVLYLLSSVASALCFDRVGAFAATHDARLVQLAGLLGRALALPVVAVLGAALGVTNVGLVGTAVVFAAIGVTWAVISVTTGTIVTQLAPASIRGEALGAYSALMAFAGGLGSIAGGWLAASSYGLAFAVAGGLVLAGAAVVFLLWYRATAVSEPDRSIA</sequence>
<feature type="transmembrane region" description="Helical" evidence="1">
    <location>
        <begin position="320"/>
        <end position="339"/>
    </location>
</feature>
<dbReference type="Gene3D" id="1.20.1250.20">
    <property type="entry name" value="MFS general substrate transporter like domains"/>
    <property type="match status" value="1"/>
</dbReference>
<dbReference type="InterPro" id="IPR036259">
    <property type="entry name" value="MFS_trans_sf"/>
</dbReference>
<dbReference type="HOGENOM" id="CLU_616247_0_0_2"/>
<feature type="transmembrane region" description="Helical" evidence="1">
    <location>
        <begin position="345"/>
        <end position="370"/>
    </location>
</feature>
<feature type="transmembrane region" description="Helical" evidence="1">
    <location>
        <begin position="76"/>
        <end position="94"/>
    </location>
</feature>
<gene>
    <name evidence="3" type="ordered locus">Htur_2136</name>
</gene>
<name>D2RTR8_HALTV</name>